<accession>A0A7X2CLJ0</accession>
<evidence type="ECO:0000313" key="2">
    <source>
        <dbReference type="Proteomes" id="UP000470186"/>
    </source>
</evidence>
<dbReference type="Pfam" id="PF13365">
    <property type="entry name" value="Trypsin_2"/>
    <property type="match status" value="1"/>
</dbReference>
<dbReference type="AlphaFoldDB" id="A0A7X2CLJ0"/>
<name>A0A7X2CLJ0_9PSED</name>
<comment type="caution">
    <text evidence="1">The sequence shown here is derived from an EMBL/GenBank/DDBJ whole genome shotgun (WGS) entry which is preliminary data.</text>
</comment>
<dbReference type="Gene3D" id="2.40.10.10">
    <property type="entry name" value="Trypsin-like serine proteases"/>
    <property type="match status" value="2"/>
</dbReference>
<protein>
    <submittedName>
        <fullName evidence="1">DUF4935 domain-containing protein</fullName>
    </submittedName>
</protein>
<evidence type="ECO:0000313" key="1">
    <source>
        <dbReference type="EMBL" id="MQU35301.1"/>
    </source>
</evidence>
<organism evidence="1 2">
    <name type="scientific">Pseudomonas helleri</name>
    <dbReference type="NCBI Taxonomy" id="1608996"/>
    <lineage>
        <taxon>Bacteria</taxon>
        <taxon>Pseudomonadati</taxon>
        <taxon>Pseudomonadota</taxon>
        <taxon>Gammaproteobacteria</taxon>
        <taxon>Pseudomonadales</taxon>
        <taxon>Pseudomonadaceae</taxon>
        <taxon>Pseudomonas</taxon>
    </lineage>
</organism>
<proteinExistence type="predicted"/>
<dbReference type="Proteomes" id="UP000470186">
    <property type="component" value="Unassembled WGS sequence"/>
</dbReference>
<sequence>MTDGLSYSAQITANNPALAELKLSWATMVFTAVDGIGPMRSLHEAGDSLVAVVKMEEDGIKIIGSGVMVGPGLLLTATHVLDDFDKSSPPQFLTFLPHTARAWSPVHTTTVSGKSDFGDDREKVSDLSLVSCTLNSIAHEDYPLMLAPMEVALPLVGERLWAFGFRHQFIDDGVASVTPMVSSGIVTEAFPHGRGERMPSPCLEVEMDTIGGMSGGQVVNADGNVIGIVSSSLPGGPSYITLIWDALRYNIKGTIPALSDRKKVNLLYAKRLGLVKIKGKVERKLWGDVVFTMSEKEGDLMIQSCDPSSINYKSNELVGDQLDKFIDDWGYDLERTAARIAIDYLEALPPTLMHGFLSASGIPSECLNLIQQFSVVDFEGIEDPEILSTEKLDDSKLKIKYYFNLLTVVWIVEVSESSYFENESEFDRYFMNINISNSIVTMEIFQRCHFKATMLFDQEQEEFSEESITWSAVQLPKIRKELRNHKLE</sequence>
<gene>
    <name evidence="1" type="ORF">GHO30_28755</name>
</gene>
<dbReference type="SUPFAM" id="SSF50494">
    <property type="entry name" value="Trypsin-like serine proteases"/>
    <property type="match status" value="1"/>
</dbReference>
<dbReference type="InterPro" id="IPR009003">
    <property type="entry name" value="Peptidase_S1_PA"/>
</dbReference>
<dbReference type="EMBL" id="WIVX01000307">
    <property type="protein sequence ID" value="MQU35301.1"/>
    <property type="molecule type" value="Genomic_DNA"/>
</dbReference>
<dbReference type="RefSeq" id="WP_153351832.1">
    <property type="nucleotide sequence ID" value="NZ_JBQDTL010000039.1"/>
</dbReference>
<reference evidence="1 2" key="1">
    <citation type="submission" date="2019-10" db="EMBL/GenBank/DDBJ databases">
        <title>Evaluation of single-gene subtyping targets for Pseudomonas.</title>
        <authorList>
            <person name="Reichler S.J."/>
            <person name="Orsi R.H."/>
            <person name="Wiedmann M."/>
            <person name="Martin N.H."/>
            <person name="Murphy S.I."/>
        </authorList>
    </citation>
    <scope>NUCLEOTIDE SEQUENCE [LARGE SCALE GENOMIC DNA]</scope>
    <source>
        <strain evidence="1 2">FSL R10-2107</strain>
    </source>
</reference>
<dbReference type="InterPro" id="IPR043504">
    <property type="entry name" value="Peptidase_S1_PA_chymotrypsin"/>
</dbReference>
<keyword evidence="2" id="KW-1185">Reference proteome</keyword>